<dbReference type="EMBL" id="BAABDL010000096">
    <property type="protein sequence ID" value="GAA4073185.1"/>
    <property type="molecule type" value="Genomic_DNA"/>
</dbReference>
<gene>
    <name evidence="1" type="ORF">GCM10022410_18240</name>
</gene>
<dbReference type="RefSeq" id="WP_344912446.1">
    <property type="nucleotide sequence ID" value="NZ_BAABDL010000096.1"/>
</dbReference>
<reference evidence="2" key="1">
    <citation type="journal article" date="2019" name="Int. J. Syst. Evol. Microbiol.">
        <title>The Global Catalogue of Microorganisms (GCM) 10K type strain sequencing project: providing services to taxonomists for standard genome sequencing and annotation.</title>
        <authorList>
            <consortium name="The Broad Institute Genomics Platform"/>
            <consortium name="The Broad Institute Genome Sequencing Center for Infectious Disease"/>
            <person name="Wu L."/>
            <person name="Ma J."/>
        </authorList>
    </citation>
    <scope>NUCLEOTIDE SEQUENCE [LARGE SCALE GENOMIC DNA]</scope>
    <source>
        <strain evidence="2">JCM 17250</strain>
    </source>
</reference>
<proteinExistence type="predicted"/>
<sequence>MIKNKFFMLITIGFLLVVTGCSTGETEPVDQAEDIEGLEVIEELPTELKLDLDDYLDLL</sequence>
<protein>
    <submittedName>
        <fullName evidence="1">Uncharacterized protein</fullName>
    </submittedName>
</protein>
<accession>A0ABP7VSQ4</accession>
<organism evidence="1 2">
    <name type="scientific">Amphibacillus indicireducens</name>
    <dbReference type="NCBI Taxonomy" id="1076330"/>
    <lineage>
        <taxon>Bacteria</taxon>
        <taxon>Bacillati</taxon>
        <taxon>Bacillota</taxon>
        <taxon>Bacilli</taxon>
        <taxon>Bacillales</taxon>
        <taxon>Bacillaceae</taxon>
        <taxon>Amphibacillus</taxon>
    </lineage>
</organism>
<dbReference type="PROSITE" id="PS51257">
    <property type="entry name" value="PROKAR_LIPOPROTEIN"/>
    <property type="match status" value="1"/>
</dbReference>
<keyword evidence="2" id="KW-1185">Reference proteome</keyword>
<evidence type="ECO:0000313" key="2">
    <source>
        <dbReference type="Proteomes" id="UP001501734"/>
    </source>
</evidence>
<evidence type="ECO:0000313" key="1">
    <source>
        <dbReference type="EMBL" id="GAA4073185.1"/>
    </source>
</evidence>
<dbReference type="Proteomes" id="UP001501734">
    <property type="component" value="Unassembled WGS sequence"/>
</dbReference>
<comment type="caution">
    <text evidence="1">The sequence shown here is derived from an EMBL/GenBank/DDBJ whole genome shotgun (WGS) entry which is preliminary data.</text>
</comment>
<name>A0ABP7VSQ4_9BACI</name>